<accession>A0ACC3SRM0</accession>
<comment type="caution">
    <text evidence="1">The sequence shown here is derived from an EMBL/GenBank/DDBJ whole genome shotgun (WGS) entry which is preliminary data.</text>
</comment>
<evidence type="ECO:0000313" key="1">
    <source>
        <dbReference type="EMBL" id="KAK8220128.1"/>
    </source>
</evidence>
<protein>
    <submittedName>
        <fullName evidence="1">Uncharacterized protein</fullName>
    </submittedName>
</protein>
<sequence>MAHSHVSASNLLADVFLARIPEADRNLAVRDIAAQLQDSKDASTAELVASLVQKCPDDEAEQYLINFLSRTLRNGEYKSAAEVCLPYPAVRKFMLQTAEDQIKKTVSSFLRRPAATGFIVPSAYLTEALPALNSKNGVRDNLDGEIQLCRHYLGFLKNLFWLVKRQHEVAASVDFQQYLLLAVLSVNEGFSAAAKDTLFALFGASISEQLVPFFDGFTETPPNGAALDGLMWHLIRGMLMVDASPAYKTTAYTIWLRWLDLPGARGSFQEAMSSDDYWDCLRSALVDGDTEQRKMSLHILRRSLAESSQNIHTEDMDIDVKNGDEKDKLPTQAEWDRYCIVFETIVLGRYVNQVEECLGDLDALASPSRSIPRSWFYALLAPAISPDMQDSIRKLIGNWFLDSDPKPDKQPWHLAGLLRLSFLPWAVQGHMFTASLQGDTREMHCEHGKRLSAFVERLVQNHASQADIDARRGIVAAILDFLISSGNRIMPLAVCYLLQGLVNGLQAEETPCMGATELGMILDLANASGYPEAARDVHQVRCWQLCQLCDGMSSEGYYGSASATDSAYSPEVIRAKFASLSERVKKLRQEGDRTESGSSEGDRWVSLQHLLSDLVKTRHSCLQGQGLMDAAQSLLHVLDKSDGLDIDPSTLHTALDAIWTELEVQEYPKRASMLMPGLMFHRICAVKSEHDTVCDFLLSRLADFRTLIKGRIYVFPPLMAAVRSAVFAVPEFAQRLPLPELITEIADKPPVPKVDFLLEAAAASLLSNVGPDYQHLTYSRYYGDQESFGYAAYFDMANRLGLVNQTLANELLDLILKRWSAQKPPVPSVVRWKTTEQLQVTLLLSEQLLSKATAADAHDHFKRISHILGMEPLPRYRVLLEWMIARTMILHPQVAQEALNMLSTRDHHSNPKFLASLVKVATMVACLEQTNENFAIKVGTYLIALSASSKIIVRHEAQWSFPILWDHAVKQNWTGLTTNPAFASLNDYIRSLERSMVPPASRLLERLDPVKDNDLAHLLQGGYLQLEPPGQVMVTAADFETLWKRDSATLPSGCLPLGSVPSTTSASSTNTSAKPPTPTRSKSAQATTPAAPTALQTKGTAYLASTLSRTTRTHTSAAGADLIVVASLVDNAYNLGGLSRISEIFGASALYMSTTSVLSNKDFVSVAVASQNHIPIHALPLADLSAFLTDKKSEGYAVVGVEQTDRSVLLGTEGPRGRLPRKTVLVMGAEKEGISAEVLGECDVLVEVPQRGVTRSMNVQTAAGVVLFEWVRQHGAK</sequence>
<organism evidence="1 2">
    <name type="scientific">Zalaria obscura</name>
    <dbReference type="NCBI Taxonomy" id="2024903"/>
    <lineage>
        <taxon>Eukaryota</taxon>
        <taxon>Fungi</taxon>
        <taxon>Dikarya</taxon>
        <taxon>Ascomycota</taxon>
        <taxon>Pezizomycotina</taxon>
        <taxon>Dothideomycetes</taxon>
        <taxon>Dothideomycetidae</taxon>
        <taxon>Dothideales</taxon>
        <taxon>Zalariaceae</taxon>
        <taxon>Zalaria</taxon>
    </lineage>
</organism>
<dbReference type="Proteomes" id="UP001320706">
    <property type="component" value="Unassembled WGS sequence"/>
</dbReference>
<name>A0ACC3SRM0_9PEZI</name>
<dbReference type="EMBL" id="JAMKPW020000002">
    <property type="protein sequence ID" value="KAK8220128.1"/>
    <property type="molecule type" value="Genomic_DNA"/>
</dbReference>
<reference evidence="1" key="1">
    <citation type="submission" date="2024-02" db="EMBL/GenBank/DDBJ databases">
        <title>Metagenome Assembled Genome of Zalaria obscura JY119.</title>
        <authorList>
            <person name="Vighnesh L."/>
            <person name="Jagadeeshwari U."/>
            <person name="Venkata Ramana C."/>
            <person name="Sasikala C."/>
        </authorList>
    </citation>
    <scope>NUCLEOTIDE SEQUENCE</scope>
    <source>
        <strain evidence="1">JY119</strain>
    </source>
</reference>
<keyword evidence="2" id="KW-1185">Reference proteome</keyword>
<proteinExistence type="predicted"/>
<evidence type="ECO:0000313" key="2">
    <source>
        <dbReference type="Proteomes" id="UP001320706"/>
    </source>
</evidence>
<gene>
    <name evidence="1" type="ORF">M8818_000544</name>
</gene>